<organism evidence="2 4">
    <name type="scientific">Acidithiobacillus thiooxidans</name>
    <name type="common">Thiobacillus thiooxidans</name>
    <dbReference type="NCBI Taxonomy" id="930"/>
    <lineage>
        <taxon>Bacteria</taxon>
        <taxon>Pseudomonadati</taxon>
        <taxon>Pseudomonadota</taxon>
        <taxon>Acidithiobacillia</taxon>
        <taxon>Acidithiobacillales</taxon>
        <taxon>Acidithiobacillaceae</taxon>
        <taxon>Acidithiobacillus</taxon>
    </lineage>
</organism>
<dbReference type="EMBL" id="LWRY01000032">
    <property type="protein sequence ID" value="OCX74743.1"/>
    <property type="molecule type" value="Genomic_DNA"/>
</dbReference>
<proteinExistence type="predicted"/>
<evidence type="ECO:0000313" key="3">
    <source>
        <dbReference type="Proteomes" id="UP000094893"/>
    </source>
</evidence>
<dbReference type="RefSeq" id="WP_024893836.1">
    <property type="nucleotide sequence ID" value="NZ_LGYM01000022.1"/>
</dbReference>
<sequence length="122" mass="13765">MPVQPHEFFILAEITEESDEIFLRNAMSRAYYAVYHECLALSDANDINLDQNSDGGEHQKLCHALQRDGKFAAIGDSLSKLRLKRVRADYHIGATIGLREARKVVCTSKNLFEQTKIAGRNV</sequence>
<accession>A0A1C2IAT0</accession>
<protein>
    <recommendedName>
        <fullName evidence="5">HEPN domain-containing protein</fullName>
    </recommendedName>
</protein>
<dbReference type="Proteomes" id="UP000094893">
    <property type="component" value="Unassembled WGS sequence"/>
</dbReference>
<dbReference type="EMBL" id="LWSA01000142">
    <property type="protein sequence ID" value="OCX72480.1"/>
    <property type="molecule type" value="Genomic_DNA"/>
</dbReference>
<comment type="caution">
    <text evidence="2">The sequence shown here is derived from an EMBL/GenBank/DDBJ whole genome shotgun (WGS) entry which is preliminary data.</text>
</comment>
<keyword evidence="4" id="KW-1185">Reference proteome</keyword>
<evidence type="ECO:0000313" key="4">
    <source>
        <dbReference type="Proteomes" id="UP000095008"/>
    </source>
</evidence>
<evidence type="ECO:0008006" key="5">
    <source>
        <dbReference type="Google" id="ProtNLM"/>
    </source>
</evidence>
<evidence type="ECO:0000313" key="1">
    <source>
        <dbReference type="EMBL" id="OCX72480.1"/>
    </source>
</evidence>
<evidence type="ECO:0000313" key="2">
    <source>
        <dbReference type="EMBL" id="OCX74743.1"/>
    </source>
</evidence>
<dbReference type="OrthoDB" id="7030738at2"/>
<dbReference type="AlphaFoldDB" id="A0A1C2IAT0"/>
<name>A0A1C2IAT0_ACITH</name>
<dbReference type="Proteomes" id="UP000095008">
    <property type="component" value="Unassembled WGS sequence"/>
</dbReference>
<dbReference type="Gene3D" id="1.20.120.330">
    <property type="entry name" value="Nucleotidyltransferases domain 2"/>
    <property type="match status" value="1"/>
</dbReference>
<gene>
    <name evidence="2" type="ORF">A6M23_05080</name>
    <name evidence="1" type="ORF">A6P07_09785</name>
</gene>
<dbReference type="STRING" id="930.GCA_002079865_01446"/>
<reference evidence="2 3" key="1">
    <citation type="journal article" date="2016" name="Int. J. Mol. Sci.">
        <title>Comparative genomics of the extreme acidophile Acidithiobacillus thiooxidans reveals intraspecific divergence and niche adaptation.</title>
        <authorList>
            <person name="Zhang X."/>
            <person name="Feng X."/>
            <person name="Tao J."/>
            <person name="Ma L."/>
            <person name="Xiao Y."/>
            <person name="Liang Y."/>
            <person name="Liu X."/>
            <person name="Yin H."/>
        </authorList>
    </citation>
    <scope>NUCLEOTIDE SEQUENCE [LARGE SCALE GENOMIC DNA]</scope>
    <source>
        <strain evidence="1 3">A02</strain>
        <strain evidence="2">DXS-W</strain>
    </source>
</reference>